<evidence type="ECO:0000259" key="2">
    <source>
        <dbReference type="PROSITE" id="PS50076"/>
    </source>
</evidence>
<dbReference type="InterPro" id="IPR001623">
    <property type="entry name" value="DnaJ_domain"/>
</dbReference>
<reference evidence="3" key="1">
    <citation type="submission" date="2021-01" db="EMBL/GenBank/DDBJ databases">
        <authorList>
            <person name="Corre E."/>
            <person name="Pelletier E."/>
            <person name="Niang G."/>
            <person name="Scheremetjew M."/>
            <person name="Finn R."/>
            <person name="Kale V."/>
            <person name="Holt S."/>
            <person name="Cochrane G."/>
            <person name="Meng A."/>
            <person name="Brown T."/>
            <person name="Cohen L."/>
        </authorList>
    </citation>
    <scope>NUCLEOTIDE SEQUENCE</scope>
    <source>
        <strain evidence="3">OF101</strain>
    </source>
</reference>
<feature type="compositionally biased region" description="Low complexity" evidence="1">
    <location>
        <begin position="167"/>
        <end position="179"/>
    </location>
</feature>
<dbReference type="PANTHER" id="PTHR43948">
    <property type="entry name" value="DNAJ HOMOLOG SUBFAMILY B"/>
    <property type="match status" value="1"/>
</dbReference>
<dbReference type="AlphaFoldDB" id="A0A7S1PK17"/>
<sequence>MVERLVMASWGPLHSRPESGQHQQRPGFSIPKGPQKRPHWEKYFPGAGGFGGGNDAFRHFNPMEAMAKYLKNLELAMGASADDVKKSYKRLALKYHPDKNLGDTQEEASQRFREVQESYEVLCKFFEDHPEGFPHPKAAAPRPAAQRPQAAAPRPSGVPRPGPPGMPGQRPGFFPYARR</sequence>
<proteinExistence type="predicted"/>
<evidence type="ECO:0000313" key="3">
    <source>
        <dbReference type="EMBL" id="CAD9087341.1"/>
    </source>
</evidence>
<dbReference type="InterPro" id="IPR036869">
    <property type="entry name" value="J_dom_sf"/>
</dbReference>
<feature type="compositionally biased region" description="Pro residues" evidence="1">
    <location>
        <begin position="156"/>
        <end position="166"/>
    </location>
</feature>
<dbReference type="SMART" id="SM00271">
    <property type="entry name" value="DnaJ"/>
    <property type="match status" value="1"/>
</dbReference>
<feature type="compositionally biased region" description="Low complexity" evidence="1">
    <location>
        <begin position="138"/>
        <end position="155"/>
    </location>
</feature>
<gene>
    <name evidence="3" type="ORF">ACAT0790_LOCUS915</name>
</gene>
<dbReference type="SUPFAM" id="SSF46565">
    <property type="entry name" value="Chaperone J-domain"/>
    <property type="match status" value="1"/>
</dbReference>
<feature type="region of interest" description="Disordered" evidence="1">
    <location>
        <begin position="12"/>
        <end position="37"/>
    </location>
</feature>
<name>A0A7S1PK17_ALECA</name>
<dbReference type="EMBL" id="HBGE01001504">
    <property type="protein sequence ID" value="CAD9087341.1"/>
    <property type="molecule type" value="Transcribed_RNA"/>
</dbReference>
<feature type="region of interest" description="Disordered" evidence="1">
    <location>
        <begin position="132"/>
        <end position="179"/>
    </location>
</feature>
<feature type="domain" description="J" evidence="2">
    <location>
        <begin position="68"/>
        <end position="127"/>
    </location>
</feature>
<dbReference type="PRINTS" id="PR00625">
    <property type="entry name" value="JDOMAIN"/>
</dbReference>
<organism evidence="3">
    <name type="scientific">Alexandrium catenella</name>
    <name type="common">Red tide dinoflagellate</name>
    <name type="synonym">Gonyaulax catenella</name>
    <dbReference type="NCBI Taxonomy" id="2925"/>
    <lineage>
        <taxon>Eukaryota</taxon>
        <taxon>Sar</taxon>
        <taxon>Alveolata</taxon>
        <taxon>Dinophyceae</taxon>
        <taxon>Gonyaulacales</taxon>
        <taxon>Pyrocystaceae</taxon>
        <taxon>Alexandrium</taxon>
    </lineage>
</organism>
<accession>A0A7S1PK17</accession>
<dbReference type="Pfam" id="PF00226">
    <property type="entry name" value="DnaJ"/>
    <property type="match status" value="1"/>
</dbReference>
<dbReference type="PROSITE" id="PS50076">
    <property type="entry name" value="DNAJ_2"/>
    <property type="match status" value="1"/>
</dbReference>
<protein>
    <recommendedName>
        <fullName evidence="2">J domain-containing protein</fullName>
    </recommendedName>
</protein>
<dbReference type="Gene3D" id="1.10.287.110">
    <property type="entry name" value="DnaJ domain"/>
    <property type="match status" value="1"/>
</dbReference>
<dbReference type="PANTHER" id="PTHR43948:SF10">
    <property type="entry name" value="MRJ, ISOFORM E"/>
    <property type="match status" value="1"/>
</dbReference>
<evidence type="ECO:0000256" key="1">
    <source>
        <dbReference type="SAM" id="MobiDB-lite"/>
    </source>
</evidence>
<dbReference type="CDD" id="cd06257">
    <property type="entry name" value="DnaJ"/>
    <property type="match status" value="1"/>
</dbReference>